<keyword evidence="4" id="KW-1185">Reference proteome</keyword>
<reference evidence="3 4" key="2">
    <citation type="submission" date="2018-11" db="EMBL/GenBank/DDBJ databases">
        <authorList>
            <consortium name="Pathogen Informatics"/>
        </authorList>
    </citation>
    <scope>NUCLEOTIDE SEQUENCE [LARGE SCALE GENOMIC DNA]</scope>
    <source>
        <strain evidence="3 4">Egypt</strain>
    </source>
</reference>
<evidence type="ECO:0000256" key="2">
    <source>
        <dbReference type="SAM" id="Phobius"/>
    </source>
</evidence>
<dbReference type="EMBL" id="UZAN01041879">
    <property type="protein sequence ID" value="VDP74360.1"/>
    <property type="molecule type" value="Genomic_DNA"/>
</dbReference>
<name>A0A183ADJ9_9TREM</name>
<organism evidence="5">
    <name type="scientific">Echinostoma caproni</name>
    <dbReference type="NCBI Taxonomy" id="27848"/>
    <lineage>
        <taxon>Eukaryota</taxon>
        <taxon>Metazoa</taxon>
        <taxon>Spiralia</taxon>
        <taxon>Lophotrochozoa</taxon>
        <taxon>Platyhelminthes</taxon>
        <taxon>Trematoda</taxon>
        <taxon>Digenea</taxon>
        <taxon>Plagiorchiida</taxon>
        <taxon>Echinostomata</taxon>
        <taxon>Echinostomatoidea</taxon>
        <taxon>Echinostomatidae</taxon>
        <taxon>Echinostoma</taxon>
    </lineage>
</organism>
<feature type="compositionally biased region" description="Polar residues" evidence="1">
    <location>
        <begin position="64"/>
        <end position="76"/>
    </location>
</feature>
<evidence type="ECO:0000313" key="3">
    <source>
        <dbReference type="EMBL" id="VDP74360.1"/>
    </source>
</evidence>
<evidence type="ECO:0000313" key="4">
    <source>
        <dbReference type="Proteomes" id="UP000272942"/>
    </source>
</evidence>
<protein>
    <submittedName>
        <fullName evidence="5">Protein kinase domain-containing protein</fullName>
    </submittedName>
</protein>
<sequence>MIKEEHVKIWLHRDEHTILVGIRPQLVHDRQEFEMRLETHKTTSSVSSSNSEKQKDDAHKRHTNGFTVAGETTASEDSTDGIMRPTESWPTNVVSLARSIHTVYLKQFTIHFGPYLLGLIFQSNRTDPYLIYDPNPLETSRDTEVDAAVLSTWNESVASETNNVLQKDDQLTKDKFSGLEHGTSTTEFASTDLLLTTLNPDPMTLTEAIDELAIRLAQSSLISEQDLVLKRAVKTMSRTSQSLLIPSEPTGRTLVHVVPLDEVVQFTCEGHVPDGQLRILYDRDAWRELSPPQLSFHSVDGSEQLIRTQLRTTRVTWSNVTQTMLDRGLRDLDALTNVKCGSHQASQLIDRSFSPYRQTEKPVEILYFVTVNVPDFQLIEKYVRGRLSNLFHPIRPVVVEDNTENFPILPLHRFIPDRLRPSPGGQSQSTHVGFWNLSLSSLSNVKLVLSVIVVTLVVSFIVLLIRNYSRMRPIMAQTPVVPQWMGSGEGDAPNPLRQKHFHLPGRNVQARRRGLFPGRAPSMTNSNAFEDDNSFHQITFNECFPSTEMEITVPKWYRARRRKSNSESTGRSADLSDC</sequence>
<gene>
    <name evidence="3" type="ORF">ECPE_LOCUS5034</name>
</gene>
<dbReference type="WBParaSite" id="ECPE_0000504601-mRNA-1">
    <property type="protein sequence ID" value="ECPE_0000504601-mRNA-1"/>
    <property type="gene ID" value="ECPE_0000504601"/>
</dbReference>
<dbReference type="OrthoDB" id="6234728at2759"/>
<proteinExistence type="predicted"/>
<reference evidence="5" key="1">
    <citation type="submission" date="2016-06" db="UniProtKB">
        <authorList>
            <consortium name="WormBaseParasite"/>
        </authorList>
    </citation>
    <scope>IDENTIFICATION</scope>
</reference>
<evidence type="ECO:0000313" key="5">
    <source>
        <dbReference type="WBParaSite" id="ECPE_0000504601-mRNA-1"/>
    </source>
</evidence>
<dbReference type="AlphaFoldDB" id="A0A183ADJ9"/>
<keyword evidence="2" id="KW-1133">Transmembrane helix</keyword>
<keyword evidence="2" id="KW-0812">Transmembrane</keyword>
<keyword evidence="2" id="KW-0472">Membrane</keyword>
<accession>A0A183ADJ9</accession>
<evidence type="ECO:0000256" key="1">
    <source>
        <dbReference type="SAM" id="MobiDB-lite"/>
    </source>
</evidence>
<dbReference type="Proteomes" id="UP000272942">
    <property type="component" value="Unassembled WGS sequence"/>
</dbReference>
<feature type="transmembrane region" description="Helical" evidence="2">
    <location>
        <begin position="447"/>
        <end position="465"/>
    </location>
</feature>
<feature type="region of interest" description="Disordered" evidence="1">
    <location>
        <begin position="38"/>
        <end position="84"/>
    </location>
</feature>